<comment type="caution">
    <text evidence="1">The sequence shown here is derived from an EMBL/GenBank/DDBJ whole genome shotgun (WGS) entry which is preliminary data.</text>
</comment>
<proteinExistence type="predicted"/>
<evidence type="ECO:0000313" key="1">
    <source>
        <dbReference type="EMBL" id="KHN76273.1"/>
    </source>
</evidence>
<evidence type="ECO:0000313" key="2">
    <source>
        <dbReference type="Proteomes" id="UP000031036"/>
    </source>
</evidence>
<name>A0A0B2V417_TOXCA</name>
<organism evidence="1 2">
    <name type="scientific">Toxocara canis</name>
    <name type="common">Canine roundworm</name>
    <dbReference type="NCBI Taxonomy" id="6265"/>
    <lineage>
        <taxon>Eukaryota</taxon>
        <taxon>Metazoa</taxon>
        <taxon>Ecdysozoa</taxon>
        <taxon>Nematoda</taxon>
        <taxon>Chromadorea</taxon>
        <taxon>Rhabditida</taxon>
        <taxon>Spirurina</taxon>
        <taxon>Ascaridomorpha</taxon>
        <taxon>Ascaridoidea</taxon>
        <taxon>Toxocaridae</taxon>
        <taxon>Toxocara</taxon>
    </lineage>
</organism>
<sequence length="109" mass="12019">MQCSTKLQVPVHNFYATAAKPVPRTSSIIVVCKQLCTKLYAIPSAKLSAIFSAVMQSSDRGAILRTHCLEQSTHISPPRIVTPRPQCSTFRKYQHAPRSTLSSSPTCKM</sequence>
<reference evidence="1 2" key="1">
    <citation type="submission" date="2014-11" db="EMBL/GenBank/DDBJ databases">
        <title>Genetic blueprint of the zoonotic pathogen Toxocara canis.</title>
        <authorList>
            <person name="Zhu X.-Q."/>
            <person name="Korhonen P.K."/>
            <person name="Cai H."/>
            <person name="Young N.D."/>
            <person name="Nejsum P."/>
            <person name="von Samson-Himmelstjerna G."/>
            <person name="Boag P.R."/>
            <person name="Tan P."/>
            <person name="Li Q."/>
            <person name="Min J."/>
            <person name="Yang Y."/>
            <person name="Wang X."/>
            <person name="Fang X."/>
            <person name="Hall R.S."/>
            <person name="Hofmann A."/>
            <person name="Sternberg P.W."/>
            <person name="Jex A.R."/>
            <person name="Gasser R.B."/>
        </authorList>
    </citation>
    <scope>NUCLEOTIDE SEQUENCE [LARGE SCALE GENOMIC DNA]</scope>
    <source>
        <strain evidence="1">PN_DK_2014</strain>
    </source>
</reference>
<protein>
    <submittedName>
        <fullName evidence="1">Uncharacterized protein</fullName>
    </submittedName>
</protein>
<dbReference type="EMBL" id="JPKZ01002554">
    <property type="protein sequence ID" value="KHN76273.1"/>
    <property type="molecule type" value="Genomic_DNA"/>
</dbReference>
<dbReference type="AlphaFoldDB" id="A0A0B2V417"/>
<gene>
    <name evidence="1" type="ORF">Tcan_14638</name>
</gene>
<accession>A0A0B2V417</accession>
<dbReference type="Proteomes" id="UP000031036">
    <property type="component" value="Unassembled WGS sequence"/>
</dbReference>
<keyword evidence="2" id="KW-1185">Reference proteome</keyword>